<gene>
    <name evidence="2" type="ORF">LWI29_033354</name>
</gene>
<evidence type="ECO:0000313" key="3">
    <source>
        <dbReference type="Proteomes" id="UP001168877"/>
    </source>
</evidence>
<proteinExistence type="predicted"/>
<evidence type="ECO:0000256" key="1">
    <source>
        <dbReference type="SAM" id="MobiDB-lite"/>
    </source>
</evidence>
<accession>A0AA39SAQ3</accession>
<organism evidence="2 3">
    <name type="scientific">Acer saccharum</name>
    <name type="common">Sugar maple</name>
    <dbReference type="NCBI Taxonomy" id="4024"/>
    <lineage>
        <taxon>Eukaryota</taxon>
        <taxon>Viridiplantae</taxon>
        <taxon>Streptophyta</taxon>
        <taxon>Embryophyta</taxon>
        <taxon>Tracheophyta</taxon>
        <taxon>Spermatophyta</taxon>
        <taxon>Magnoliopsida</taxon>
        <taxon>eudicotyledons</taxon>
        <taxon>Gunneridae</taxon>
        <taxon>Pentapetalae</taxon>
        <taxon>rosids</taxon>
        <taxon>malvids</taxon>
        <taxon>Sapindales</taxon>
        <taxon>Sapindaceae</taxon>
        <taxon>Hippocastanoideae</taxon>
        <taxon>Acereae</taxon>
        <taxon>Acer</taxon>
    </lineage>
</organism>
<dbReference type="SUPFAM" id="SSF54928">
    <property type="entry name" value="RNA-binding domain, RBD"/>
    <property type="match status" value="1"/>
</dbReference>
<sequence length="154" mass="17099">MFEALKSRYITGGLADSCNYSSPFAAPLAIFIMVFQSKAVLLGAKSVDSDKTFQADRKEVLFSEVRVRDSTATTTTAPEDDGIQTPATRRRQLSGTEEWRLKVVEEGAVSKGFRFVQFDSEESAMVACVALHDTLVRGRKFPRNIPPPMFLTKI</sequence>
<keyword evidence="3" id="KW-1185">Reference proteome</keyword>
<name>A0AA39SAQ3_ACESA</name>
<reference evidence="2" key="2">
    <citation type="submission" date="2023-06" db="EMBL/GenBank/DDBJ databases">
        <authorList>
            <person name="Swenson N.G."/>
            <person name="Wegrzyn J.L."/>
            <person name="Mcevoy S.L."/>
        </authorList>
    </citation>
    <scope>NUCLEOTIDE SEQUENCE</scope>
    <source>
        <strain evidence="2">NS2018</strain>
        <tissue evidence="2">Leaf</tissue>
    </source>
</reference>
<comment type="caution">
    <text evidence="2">The sequence shown here is derived from an EMBL/GenBank/DDBJ whole genome shotgun (WGS) entry which is preliminary data.</text>
</comment>
<feature type="region of interest" description="Disordered" evidence="1">
    <location>
        <begin position="70"/>
        <end position="90"/>
    </location>
</feature>
<dbReference type="InterPro" id="IPR012677">
    <property type="entry name" value="Nucleotide-bd_a/b_plait_sf"/>
</dbReference>
<dbReference type="GO" id="GO:0003676">
    <property type="term" value="F:nucleic acid binding"/>
    <property type="evidence" value="ECO:0007669"/>
    <property type="project" value="InterPro"/>
</dbReference>
<evidence type="ECO:0008006" key="4">
    <source>
        <dbReference type="Google" id="ProtNLM"/>
    </source>
</evidence>
<dbReference type="Gene3D" id="3.30.70.330">
    <property type="match status" value="1"/>
</dbReference>
<dbReference type="InterPro" id="IPR035979">
    <property type="entry name" value="RBD_domain_sf"/>
</dbReference>
<evidence type="ECO:0000313" key="2">
    <source>
        <dbReference type="EMBL" id="KAK0590932.1"/>
    </source>
</evidence>
<reference evidence="2" key="1">
    <citation type="journal article" date="2022" name="Plant J.">
        <title>Strategies of tolerance reflected in two North American maple genomes.</title>
        <authorList>
            <person name="McEvoy S.L."/>
            <person name="Sezen U.U."/>
            <person name="Trouern-Trend A."/>
            <person name="McMahon S.M."/>
            <person name="Schaberg P.G."/>
            <person name="Yang J."/>
            <person name="Wegrzyn J.L."/>
            <person name="Swenson N.G."/>
        </authorList>
    </citation>
    <scope>NUCLEOTIDE SEQUENCE</scope>
    <source>
        <strain evidence="2">NS2018</strain>
    </source>
</reference>
<protein>
    <recommendedName>
        <fullName evidence="4">RRM domain-containing protein</fullName>
    </recommendedName>
</protein>
<dbReference type="AlphaFoldDB" id="A0AA39SAQ3"/>
<dbReference type="EMBL" id="JAUESC010000381">
    <property type="protein sequence ID" value="KAK0590932.1"/>
    <property type="molecule type" value="Genomic_DNA"/>
</dbReference>
<dbReference type="Proteomes" id="UP001168877">
    <property type="component" value="Unassembled WGS sequence"/>
</dbReference>